<dbReference type="EMBL" id="QFKX01000009">
    <property type="protein sequence ID" value="PWH04957.1"/>
    <property type="molecule type" value="Genomic_DNA"/>
</dbReference>
<name>A0A2U2RGG5_9MICO</name>
<keyword evidence="2" id="KW-1185">Reference proteome</keyword>
<comment type="caution">
    <text evidence="1">The sequence shown here is derived from an EMBL/GenBank/DDBJ whole genome shotgun (WGS) entry which is preliminary data.</text>
</comment>
<dbReference type="Gene3D" id="1.10.260.40">
    <property type="entry name" value="lambda repressor-like DNA-binding domains"/>
    <property type="match status" value="1"/>
</dbReference>
<dbReference type="GO" id="GO:0003677">
    <property type="term" value="F:DNA binding"/>
    <property type="evidence" value="ECO:0007669"/>
    <property type="project" value="InterPro"/>
</dbReference>
<evidence type="ECO:0000313" key="1">
    <source>
        <dbReference type="EMBL" id="PWH04957.1"/>
    </source>
</evidence>
<sequence>MQRRLEMNLTQAEAARRAGRSLDTWRKWEADPSSVGEESRRRCSAVLRLEVHEVPVGSDVGDLYVRTWGECPFMTPRQAYAISVQLDVWNDIEISEWVQSPDEPLYTVGPFESFDLPVMMLVGENRAWAAGVAQRCAVIAREIESGVLPCDRPGPYIDEVLFGAASNAARGWAEIDPSLVEPVPAREETRGDAGDDEYRVGDDYWGELYDEFDDRSRWTDYDYPLLKDNPALRHLLDERPPLTWLDPPFDPDPDLRALLSMMPGVEG</sequence>
<dbReference type="InterPro" id="IPR010982">
    <property type="entry name" value="Lambda_DNA-bd_dom_sf"/>
</dbReference>
<dbReference type="AlphaFoldDB" id="A0A2U2RGG5"/>
<organism evidence="1 2">
    <name type="scientific">Brachybacterium endophyticum</name>
    <dbReference type="NCBI Taxonomy" id="2182385"/>
    <lineage>
        <taxon>Bacteria</taxon>
        <taxon>Bacillati</taxon>
        <taxon>Actinomycetota</taxon>
        <taxon>Actinomycetes</taxon>
        <taxon>Micrococcales</taxon>
        <taxon>Dermabacteraceae</taxon>
        <taxon>Brachybacterium</taxon>
    </lineage>
</organism>
<protein>
    <submittedName>
        <fullName evidence="1">Uncharacterized protein</fullName>
    </submittedName>
</protein>
<dbReference type="InterPro" id="IPR001387">
    <property type="entry name" value="Cro/C1-type_HTH"/>
</dbReference>
<dbReference type="SUPFAM" id="SSF47413">
    <property type="entry name" value="lambda repressor-like DNA-binding domains"/>
    <property type="match status" value="1"/>
</dbReference>
<gene>
    <name evidence="1" type="ORF">DEO23_15605</name>
</gene>
<proteinExistence type="predicted"/>
<dbReference type="CDD" id="cd00093">
    <property type="entry name" value="HTH_XRE"/>
    <property type="match status" value="1"/>
</dbReference>
<accession>A0A2U2RGG5</accession>
<evidence type="ECO:0000313" key="2">
    <source>
        <dbReference type="Proteomes" id="UP000245590"/>
    </source>
</evidence>
<dbReference type="Proteomes" id="UP000245590">
    <property type="component" value="Unassembled WGS sequence"/>
</dbReference>
<reference evidence="1 2" key="1">
    <citation type="submission" date="2018-05" db="EMBL/GenBank/DDBJ databases">
        <title>Brachybacterium sp. M1HQ-2T, whole genome shotgun sequence.</title>
        <authorList>
            <person name="Tuo L."/>
        </authorList>
    </citation>
    <scope>NUCLEOTIDE SEQUENCE [LARGE SCALE GENOMIC DNA]</scope>
    <source>
        <strain evidence="1 2">M1HQ-2</strain>
    </source>
</reference>